<dbReference type="InterPro" id="IPR051678">
    <property type="entry name" value="AGP_Transferase"/>
</dbReference>
<evidence type="ECO:0000313" key="2">
    <source>
        <dbReference type="EMBL" id="KKC99391.1"/>
    </source>
</evidence>
<dbReference type="OrthoDB" id="5812505at2"/>
<reference evidence="2 3" key="1">
    <citation type="submission" date="2014-12" db="EMBL/GenBank/DDBJ databases">
        <title>Mercury Reductase activity and rhizosphere competence traits in the genome of root associated Photobacterium halotolerans MELD1.</title>
        <authorList>
            <person name="Mathew D.C."/>
            <person name="Huang C.-C."/>
        </authorList>
    </citation>
    <scope>NUCLEOTIDE SEQUENCE [LARGE SCALE GENOMIC DNA]</scope>
    <source>
        <strain evidence="2 3">MELD1</strain>
    </source>
</reference>
<dbReference type="SUPFAM" id="SSF56112">
    <property type="entry name" value="Protein kinase-like (PK-like)"/>
    <property type="match status" value="1"/>
</dbReference>
<dbReference type="Gene3D" id="3.30.200.150">
    <property type="match status" value="1"/>
</dbReference>
<dbReference type="PATRIC" id="fig|265726.11.peg.946"/>
<sequence length="301" mass="35219">MQEPQLNRIAVNAFCTLFSGCPDFCNLQSTFYGWVAFLASEKRRVVIKFCRQQGRLSQEINSVNRLRSMIDCKVPEILFFGCEEGHEFIVMEWIDGVPAHELPNEPYALEVFSEHFTELLINMHNQPHHNGFEISENKYDSQITTAFETWMNPVLRFVLDKKSPFSTAVKNRFENLWDERQLVLAPLNETASFVHDDCHLANVLFDAKTFKVAAILDPADAGIKHREFDIFHLNDIRPELDLIARYVAKFPLAEGYEIRRWYLSLWDDAKHASNIGWYDEQSFIYKLEKYHHASKRSGRMF</sequence>
<dbReference type="Proteomes" id="UP000033633">
    <property type="component" value="Unassembled WGS sequence"/>
</dbReference>
<keyword evidence="3" id="KW-1185">Reference proteome</keyword>
<dbReference type="AlphaFoldDB" id="A0A0F5VC58"/>
<gene>
    <name evidence="2" type="ORF">KY46_13565</name>
</gene>
<dbReference type="PANTHER" id="PTHR21310">
    <property type="entry name" value="AMINOGLYCOSIDE PHOSPHOTRANSFERASE-RELATED-RELATED"/>
    <property type="match status" value="1"/>
</dbReference>
<dbReference type="GO" id="GO:0016740">
    <property type="term" value="F:transferase activity"/>
    <property type="evidence" value="ECO:0007669"/>
    <property type="project" value="UniProtKB-KW"/>
</dbReference>
<accession>A0A0F5VC58</accession>
<proteinExistence type="predicted"/>
<dbReference type="EMBL" id="JWYV01000011">
    <property type="protein sequence ID" value="KKC99391.1"/>
    <property type="molecule type" value="Genomic_DNA"/>
</dbReference>
<keyword evidence="2" id="KW-0808">Transferase</keyword>
<evidence type="ECO:0000313" key="3">
    <source>
        <dbReference type="Proteomes" id="UP000033633"/>
    </source>
</evidence>
<protein>
    <submittedName>
        <fullName evidence="2">Phosphotransferase</fullName>
    </submittedName>
</protein>
<name>A0A0F5VC58_9GAMM</name>
<dbReference type="InterPro" id="IPR002575">
    <property type="entry name" value="Aminoglycoside_PTrfase"/>
</dbReference>
<dbReference type="Pfam" id="PF01636">
    <property type="entry name" value="APH"/>
    <property type="match status" value="1"/>
</dbReference>
<organism evidence="2 3">
    <name type="scientific">Photobacterium halotolerans</name>
    <dbReference type="NCBI Taxonomy" id="265726"/>
    <lineage>
        <taxon>Bacteria</taxon>
        <taxon>Pseudomonadati</taxon>
        <taxon>Pseudomonadota</taxon>
        <taxon>Gammaproteobacteria</taxon>
        <taxon>Vibrionales</taxon>
        <taxon>Vibrionaceae</taxon>
        <taxon>Photobacterium</taxon>
    </lineage>
</organism>
<dbReference type="STRING" id="265726.KY46_13565"/>
<dbReference type="Gene3D" id="3.90.1200.10">
    <property type="match status" value="1"/>
</dbReference>
<dbReference type="RefSeq" id="WP_046221170.1">
    <property type="nucleotide sequence ID" value="NZ_JWYV01000011.1"/>
</dbReference>
<feature type="domain" description="Aminoglycoside phosphotransferase" evidence="1">
    <location>
        <begin position="39"/>
        <end position="237"/>
    </location>
</feature>
<comment type="caution">
    <text evidence="2">The sequence shown here is derived from an EMBL/GenBank/DDBJ whole genome shotgun (WGS) entry which is preliminary data.</text>
</comment>
<evidence type="ECO:0000259" key="1">
    <source>
        <dbReference type="Pfam" id="PF01636"/>
    </source>
</evidence>
<dbReference type="InterPro" id="IPR011009">
    <property type="entry name" value="Kinase-like_dom_sf"/>
</dbReference>